<evidence type="ECO:0000256" key="6">
    <source>
        <dbReference type="PROSITE-ProRule" id="PRU00339"/>
    </source>
</evidence>
<keyword evidence="4" id="KW-0808">Transferase</keyword>
<protein>
    <submittedName>
        <fullName evidence="7">4-alpha-L-fucosyltransferase (Glycosyl transferase family 56)</fullName>
    </submittedName>
</protein>
<dbReference type="SMART" id="SM00028">
    <property type="entry name" value="TPR"/>
    <property type="match status" value="1"/>
</dbReference>
<evidence type="ECO:0000256" key="2">
    <source>
        <dbReference type="ARBA" id="ARBA00022519"/>
    </source>
</evidence>
<keyword evidence="6" id="KW-0802">TPR repeat</keyword>
<dbReference type="AlphaFoldDB" id="A0AA45C818"/>
<evidence type="ECO:0000313" key="8">
    <source>
        <dbReference type="Proteomes" id="UP000245921"/>
    </source>
</evidence>
<keyword evidence="3" id="KW-0328">Glycosyltransferase</keyword>
<keyword evidence="1" id="KW-1003">Cell membrane</keyword>
<dbReference type="Pfam" id="PF07429">
    <property type="entry name" value="Glyco_transf_56"/>
    <property type="match status" value="1"/>
</dbReference>
<dbReference type="InterPro" id="IPR019734">
    <property type="entry name" value="TPR_rpt"/>
</dbReference>
<dbReference type="GO" id="GO:0009246">
    <property type="term" value="P:enterobacterial common antigen biosynthetic process"/>
    <property type="evidence" value="ECO:0007669"/>
    <property type="project" value="InterPro"/>
</dbReference>
<name>A0AA45C818_9BACT</name>
<keyword evidence="8" id="KW-1185">Reference proteome</keyword>
<evidence type="ECO:0000256" key="4">
    <source>
        <dbReference type="ARBA" id="ARBA00022679"/>
    </source>
</evidence>
<keyword evidence="5" id="KW-0472">Membrane</keyword>
<organism evidence="7 8">
    <name type="scientific">Oceanotoga teriensis</name>
    <dbReference type="NCBI Taxonomy" id="515440"/>
    <lineage>
        <taxon>Bacteria</taxon>
        <taxon>Thermotogati</taxon>
        <taxon>Thermotogota</taxon>
        <taxon>Thermotogae</taxon>
        <taxon>Petrotogales</taxon>
        <taxon>Petrotogaceae</taxon>
        <taxon>Oceanotoga</taxon>
    </lineage>
</organism>
<gene>
    <name evidence="7" type="ORF">C7380_10329</name>
</gene>
<evidence type="ECO:0000256" key="3">
    <source>
        <dbReference type="ARBA" id="ARBA00022676"/>
    </source>
</evidence>
<comment type="caution">
    <text evidence="7">The sequence shown here is derived from an EMBL/GenBank/DDBJ whole genome shotgun (WGS) entry which is preliminary data.</text>
</comment>
<dbReference type="InterPro" id="IPR011990">
    <property type="entry name" value="TPR-like_helical_dom_sf"/>
</dbReference>
<dbReference type="EMBL" id="QGGI01000003">
    <property type="protein sequence ID" value="PWJ95852.1"/>
    <property type="molecule type" value="Genomic_DNA"/>
</dbReference>
<proteinExistence type="predicted"/>
<dbReference type="RefSeq" id="WP_109603972.1">
    <property type="nucleotide sequence ID" value="NZ_QGGI01000003.1"/>
</dbReference>
<feature type="repeat" description="TPR" evidence="6">
    <location>
        <begin position="29"/>
        <end position="62"/>
    </location>
</feature>
<dbReference type="PROSITE" id="PS50005">
    <property type="entry name" value="TPR"/>
    <property type="match status" value="1"/>
</dbReference>
<dbReference type="GO" id="GO:0008417">
    <property type="term" value="F:fucosyltransferase activity"/>
    <property type="evidence" value="ECO:0007669"/>
    <property type="project" value="InterPro"/>
</dbReference>
<dbReference type="SUPFAM" id="SSF48452">
    <property type="entry name" value="TPR-like"/>
    <property type="match status" value="1"/>
</dbReference>
<evidence type="ECO:0000256" key="5">
    <source>
        <dbReference type="ARBA" id="ARBA00023136"/>
    </source>
</evidence>
<sequence length="481" mass="58230">MYENIIEMIENAQYKDALTEIEKINNSKWEKYNLKGIILFQTENIELAIRFFKKALSIEKNNDIYYNLALCYYKKSMFKISWNILMNLNNKDEKIFYLLSYIEFEQRDFTQLKKIDYYSSAKFKINDLNKKVKYLHFMIDSPISKKYIEFINENFTKEDHKFIIISNDVFTDDYYVINNIESIRLLATNYEKILLHGIFNYEVMYYLFLNEEKIDFKKVYWFIWGGDLYYYKFRKNNFNSDLFEFVRKKILKKIVNIITVTSEYDFELAKKWYKINAKKYLLLYPNLIDYKFLKRLKNKKRSSCNLRIQLGNSGDPSNKHIEMLNILSKFKNENIEIITPLSYGGSKNYIEKVIETGKDIFGKKFNYLKNFLPPQEYGKFLSSVDLAIFNHDRQQAFGNILYLLFLGKKVFLKNDTTSWKTLKEKNLIVWNTYDIYQMTYNDLIEINESDKNINSAIIEEEYSFETRFKLWKDFFDNKNNY</sequence>
<keyword evidence="2" id="KW-0997">Cell inner membrane</keyword>
<evidence type="ECO:0000313" key="7">
    <source>
        <dbReference type="EMBL" id="PWJ95852.1"/>
    </source>
</evidence>
<evidence type="ECO:0000256" key="1">
    <source>
        <dbReference type="ARBA" id="ARBA00022475"/>
    </source>
</evidence>
<dbReference type="Proteomes" id="UP000245921">
    <property type="component" value="Unassembled WGS sequence"/>
</dbReference>
<reference evidence="7 8" key="1">
    <citation type="submission" date="2018-05" db="EMBL/GenBank/DDBJ databases">
        <title>Genomic Encyclopedia of Type Strains, Phase IV (KMG-IV): sequencing the most valuable type-strain genomes for metagenomic binning, comparative biology and taxonomic classification.</title>
        <authorList>
            <person name="Goeker M."/>
        </authorList>
    </citation>
    <scope>NUCLEOTIDE SEQUENCE [LARGE SCALE GENOMIC DNA]</scope>
    <source>
        <strain evidence="7 8">DSM 24906</strain>
    </source>
</reference>
<dbReference type="InterPro" id="IPR009993">
    <property type="entry name" value="WecF"/>
</dbReference>
<dbReference type="Gene3D" id="1.25.40.10">
    <property type="entry name" value="Tetratricopeptide repeat domain"/>
    <property type="match status" value="1"/>
</dbReference>
<accession>A0AA45C818</accession>